<name>A0A395JJH3_9GAMM</name>
<dbReference type="InParanoid" id="A0A395JJH3"/>
<dbReference type="InterPro" id="IPR012349">
    <property type="entry name" value="Split_barrel_FMN-bd"/>
</dbReference>
<dbReference type="PANTHER" id="PTHR13343">
    <property type="entry name" value="CREG1 PROTEIN"/>
    <property type="match status" value="1"/>
</dbReference>
<dbReference type="Gene3D" id="3.20.180.10">
    <property type="entry name" value="PNP-oxidase-like"/>
    <property type="match status" value="1"/>
</dbReference>
<evidence type="ECO:0000259" key="1">
    <source>
        <dbReference type="Pfam" id="PF10615"/>
    </source>
</evidence>
<dbReference type="Pfam" id="PF10615">
    <property type="entry name" value="DUF2470"/>
    <property type="match status" value="1"/>
</dbReference>
<dbReference type="GO" id="GO:0005737">
    <property type="term" value="C:cytoplasm"/>
    <property type="evidence" value="ECO:0007669"/>
    <property type="project" value="UniProtKB-ARBA"/>
</dbReference>
<organism evidence="3 4">
    <name type="scientific">Arenicella xantha</name>
    <dbReference type="NCBI Taxonomy" id="644221"/>
    <lineage>
        <taxon>Bacteria</taxon>
        <taxon>Pseudomonadati</taxon>
        <taxon>Pseudomonadota</taxon>
        <taxon>Gammaproteobacteria</taxon>
        <taxon>Arenicellales</taxon>
        <taxon>Arenicellaceae</taxon>
        <taxon>Arenicella</taxon>
    </lineage>
</organism>
<dbReference type="InterPro" id="IPR037119">
    <property type="entry name" value="Haem_oxidase_HugZ-like_sf"/>
</dbReference>
<evidence type="ECO:0000313" key="3">
    <source>
        <dbReference type="EMBL" id="RBP48918.1"/>
    </source>
</evidence>
<dbReference type="InterPro" id="IPR019595">
    <property type="entry name" value="DUF2470"/>
</dbReference>
<dbReference type="PANTHER" id="PTHR13343:SF17">
    <property type="entry name" value="CELLULAR REPRESSOR OF E1A-STIMULATED GENES, ISOFORM A"/>
    <property type="match status" value="1"/>
</dbReference>
<gene>
    <name evidence="3" type="ORF">DFR28_105257</name>
</gene>
<dbReference type="Gene3D" id="2.30.110.10">
    <property type="entry name" value="Electron Transport, Fmn-binding Protein, Chain A"/>
    <property type="match status" value="1"/>
</dbReference>
<dbReference type="SUPFAM" id="SSF50475">
    <property type="entry name" value="FMN-binding split barrel"/>
    <property type="match status" value="1"/>
</dbReference>
<dbReference type="InterPro" id="IPR055343">
    <property type="entry name" value="CREG_beta-barrel"/>
</dbReference>
<dbReference type="OrthoDB" id="9776211at2"/>
<keyword evidence="4" id="KW-1185">Reference proteome</keyword>
<evidence type="ECO:0000259" key="2">
    <source>
        <dbReference type="Pfam" id="PF13883"/>
    </source>
</evidence>
<accession>A0A395JJH3</accession>
<dbReference type="Proteomes" id="UP000253083">
    <property type="component" value="Unassembled WGS sequence"/>
</dbReference>
<evidence type="ECO:0000313" key="4">
    <source>
        <dbReference type="Proteomes" id="UP000253083"/>
    </source>
</evidence>
<sequence>MKKEQSIANARRLLRESELGVLSTHSKANEGYPFGSVSTYLSTVNGDVVFYISDLAQHTKNINHNDKMCFTVFANSESTSVDGGGDPNAGARLSILGSAEVLTGDDVCAVKDRFFTLYPDSRKYQGMHDFKFYRLRCERVRFIGGFGDIHWISQSDWCLATPEWLESEANMITHMNDDHADAMQLMCRHRFGLEAEKVRMLLVNPDGCFVTADNSKPLYLAFNKLAHTGQEVRQELVALTHAARSALKLANAEQDAGAATQTVRH</sequence>
<reference evidence="3 4" key="1">
    <citation type="submission" date="2018-06" db="EMBL/GenBank/DDBJ databases">
        <title>Genomic Encyclopedia of Type Strains, Phase IV (KMG-IV): sequencing the most valuable type-strain genomes for metagenomic binning, comparative biology and taxonomic classification.</title>
        <authorList>
            <person name="Goeker M."/>
        </authorList>
    </citation>
    <scope>NUCLEOTIDE SEQUENCE [LARGE SCALE GENOMIC DNA]</scope>
    <source>
        <strain evidence="3 4">DSM 24032</strain>
    </source>
</reference>
<dbReference type="EMBL" id="QNRT01000005">
    <property type="protein sequence ID" value="RBP48918.1"/>
    <property type="molecule type" value="Genomic_DNA"/>
</dbReference>
<proteinExistence type="predicted"/>
<protein>
    <submittedName>
        <fullName evidence="3">Uncharacterized protein</fullName>
    </submittedName>
</protein>
<dbReference type="AlphaFoldDB" id="A0A395JJH3"/>
<dbReference type="Pfam" id="PF13883">
    <property type="entry name" value="CREG_beta-barrel"/>
    <property type="match status" value="1"/>
</dbReference>
<feature type="domain" description="CREG-like beta-barrel" evidence="2">
    <location>
        <begin position="3"/>
        <end position="157"/>
    </location>
</feature>
<dbReference type="RefSeq" id="WP_113955507.1">
    <property type="nucleotide sequence ID" value="NZ_QNRT01000005.1"/>
</dbReference>
<comment type="caution">
    <text evidence="3">The sequence shown here is derived from an EMBL/GenBank/DDBJ whole genome shotgun (WGS) entry which is preliminary data.</text>
</comment>
<feature type="domain" description="DUF2470" evidence="1">
    <location>
        <begin position="169"/>
        <end position="239"/>
    </location>
</feature>